<keyword evidence="4" id="KW-0540">Nuclease</keyword>
<evidence type="ECO:0000256" key="6">
    <source>
        <dbReference type="ARBA" id="ARBA00022801"/>
    </source>
</evidence>
<dbReference type="InterPro" id="IPR045249">
    <property type="entry name" value="HARBI1-like"/>
</dbReference>
<keyword evidence="6" id="KW-0378">Hydrolase</keyword>
<comment type="subcellular location">
    <subcellularLocation>
        <location evidence="2">Nucleus</location>
    </subcellularLocation>
</comment>
<dbReference type="GO" id="GO:0004518">
    <property type="term" value="F:nuclease activity"/>
    <property type="evidence" value="ECO:0007669"/>
    <property type="project" value="UniProtKB-KW"/>
</dbReference>
<name>A0A8B8GE20_9HEMI</name>
<evidence type="ECO:0000313" key="9">
    <source>
        <dbReference type="Proteomes" id="UP000694846"/>
    </source>
</evidence>
<dbReference type="OrthoDB" id="6595824at2759"/>
<dbReference type="PANTHER" id="PTHR22930:SF269">
    <property type="entry name" value="NUCLEASE HARBI1-LIKE PROTEIN"/>
    <property type="match status" value="1"/>
</dbReference>
<reference evidence="10" key="1">
    <citation type="submission" date="2025-08" db="UniProtKB">
        <authorList>
            <consortium name="RefSeq"/>
        </authorList>
    </citation>
    <scope>IDENTIFICATION</scope>
    <source>
        <tissue evidence="10">Whole body</tissue>
    </source>
</reference>
<dbReference type="PANTHER" id="PTHR22930">
    <property type="match status" value="1"/>
</dbReference>
<protein>
    <submittedName>
        <fullName evidence="10">Protein ALP1-like</fullName>
    </submittedName>
</protein>
<gene>
    <name evidence="10" type="primary">LOC112691134</name>
</gene>
<evidence type="ECO:0000256" key="4">
    <source>
        <dbReference type="ARBA" id="ARBA00022722"/>
    </source>
</evidence>
<evidence type="ECO:0000259" key="8">
    <source>
        <dbReference type="Pfam" id="PF13359"/>
    </source>
</evidence>
<dbReference type="RefSeq" id="XP_025421075.1">
    <property type="nucleotide sequence ID" value="XM_025565290.1"/>
</dbReference>
<sequence length="202" mass="22584">MTGHSTQTIGSKEFLATGSSFRALAYLFRISDNTIGCITHETCNAIWENLSAIHMKFPSSEDMDNITNDFWTKWGFPNCSGSIDGKHIRINAPAHSGSMFRNYKCFFSIVLQAVVDANYRFLAVDMGAYGKESDGGIFSHSNLSQQLENGALNANQEKVLPGSNIALPHFLVGDEAYPLKTYLMRPYHQKIWAQKKKYLTNA</sequence>
<feature type="domain" description="DDE Tnp4" evidence="8">
    <location>
        <begin position="83"/>
        <end position="201"/>
    </location>
</feature>
<dbReference type="InterPro" id="IPR027806">
    <property type="entry name" value="HARBI1_dom"/>
</dbReference>
<evidence type="ECO:0000256" key="3">
    <source>
        <dbReference type="ARBA" id="ARBA00006958"/>
    </source>
</evidence>
<evidence type="ECO:0000256" key="1">
    <source>
        <dbReference type="ARBA" id="ARBA00001968"/>
    </source>
</evidence>
<dbReference type="GO" id="GO:0005634">
    <property type="term" value="C:nucleus"/>
    <property type="evidence" value="ECO:0007669"/>
    <property type="project" value="UniProtKB-SubCell"/>
</dbReference>
<evidence type="ECO:0000313" key="10">
    <source>
        <dbReference type="RefSeq" id="XP_025421075.1"/>
    </source>
</evidence>
<organism evidence="9 10">
    <name type="scientific">Sipha flava</name>
    <name type="common">yellow sugarcane aphid</name>
    <dbReference type="NCBI Taxonomy" id="143950"/>
    <lineage>
        <taxon>Eukaryota</taxon>
        <taxon>Metazoa</taxon>
        <taxon>Ecdysozoa</taxon>
        <taxon>Arthropoda</taxon>
        <taxon>Hexapoda</taxon>
        <taxon>Insecta</taxon>
        <taxon>Pterygota</taxon>
        <taxon>Neoptera</taxon>
        <taxon>Paraneoptera</taxon>
        <taxon>Hemiptera</taxon>
        <taxon>Sternorrhyncha</taxon>
        <taxon>Aphidomorpha</taxon>
        <taxon>Aphidoidea</taxon>
        <taxon>Aphididae</taxon>
        <taxon>Sipha</taxon>
    </lineage>
</organism>
<dbReference type="GO" id="GO:0046872">
    <property type="term" value="F:metal ion binding"/>
    <property type="evidence" value="ECO:0007669"/>
    <property type="project" value="UniProtKB-KW"/>
</dbReference>
<dbReference type="AlphaFoldDB" id="A0A8B8GE20"/>
<comment type="cofactor">
    <cofactor evidence="1">
        <name>a divalent metal cation</name>
        <dbReference type="ChEBI" id="CHEBI:60240"/>
    </cofactor>
</comment>
<proteinExistence type="inferred from homology"/>
<keyword evidence="9" id="KW-1185">Reference proteome</keyword>
<dbReference type="GO" id="GO:0016787">
    <property type="term" value="F:hydrolase activity"/>
    <property type="evidence" value="ECO:0007669"/>
    <property type="project" value="UniProtKB-KW"/>
</dbReference>
<dbReference type="Proteomes" id="UP000694846">
    <property type="component" value="Unplaced"/>
</dbReference>
<dbReference type="GeneID" id="112691134"/>
<comment type="similarity">
    <text evidence="3">Belongs to the HARBI1 family.</text>
</comment>
<evidence type="ECO:0000256" key="7">
    <source>
        <dbReference type="ARBA" id="ARBA00023242"/>
    </source>
</evidence>
<keyword evidence="5" id="KW-0479">Metal-binding</keyword>
<keyword evidence="7" id="KW-0539">Nucleus</keyword>
<accession>A0A8B8GE20</accession>
<evidence type="ECO:0000256" key="2">
    <source>
        <dbReference type="ARBA" id="ARBA00004123"/>
    </source>
</evidence>
<evidence type="ECO:0000256" key="5">
    <source>
        <dbReference type="ARBA" id="ARBA00022723"/>
    </source>
</evidence>
<dbReference type="Pfam" id="PF13359">
    <property type="entry name" value="DDE_Tnp_4"/>
    <property type="match status" value="1"/>
</dbReference>